<proteinExistence type="predicted"/>
<dbReference type="RefSeq" id="WP_074754638.1">
    <property type="nucleotide sequence ID" value="NZ_FOGJ01000004.1"/>
</dbReference>
<reference evidence="2 3" key="1">
    <citation type="submission" date="2016-10" db="EMBL/GenBank/DDBJ databases">
        <authorList>
            <person name="de Groot N.N."/>
        </authorList>
    </citation>
    <scope>NUCLEOTIDE SEQUENCE [LARGE SCALE GENOMIC DNA]</scope>
    <source>
        <strain evidence="2 3">AR40</strain>
    </source>
</reference>
<evidence type="ECO:0000313" key="2">
    <source>
        <dbReference type="EMBL" id="SER33063.1"/>
    </source>
</evidence>
<gene>
    <name evidence="2" type="ORF">SAMN04487884_104117</name>
</gene>
<sequence>MGITNSDSETRYGTLSGVNNGEITDCYAFVRSGRSLGKNVCGVNNGQVVTSFSQTYKNVEELYIKDARKSGEEIKKKEDADVLGFNTDKIWEYKDGKPVLRFIDSKWKVSVKKATNSKTHTIQSIEDLNKFSEGVRKGDKEFLNGRFVLSKDIDCKGKKLSPIGDKFSNAFRGVFDGQGHSIVNFRIYEKNIGNTGFFGHLKGTVINLSLEGEITGEGNVGTLCGINEGTVSCCGVIAQMYGAGDHLNMGGIAGVNRGRIEKSYAAVSQSRAFIPFIPIGITAAGIIAIGIAAVLALPTSGNAQVYAPIKEDANQFVISQEDNSSYDEASDGMNTISFSFNHTLHVDPDDGKCYMDFKNPSKSTYKIVITIQADDGTVMAESGAVLPGRGLNFVTLNDDGYRLVSNGTDSATVFLTSYTLEDDSKAMIDNSLPVRIEIE</sequence>
<keyword evidence="1" id="KW-0472">Membrane</keyword>
<dbReference type="Gene3D" id="2.160.20.110">
    <property type="match status" value="1"/>
</dbReference>
<organism evidence="2 3">
    <name type="scientific">Butyrivibrio fibrisolvens</name>
    <dbReference type="NCBI Taxonomy" id="831"/>
    <lineage>
        <taxon>Bacteria</taxon>
        <taxon>Bacillati</taxon>
        <taxon>Bacillota</taxon>
        <taxon>Clostridia</taxon>
        <taxon>Lachnospirales</taxon>
        <taxon>Lachnospiraceae</taxon>
        <taxon>Butyrivibrio</taxon>
    </lineage>
</organism>
<evidence type="ECO:0000256" key="1">
    <source>
        <dbReference type="SAM" id="Phobius"/>
    </source>
</evidence>
<evidence type="ECO:0000313" key="3">
    <source>
        <dbReference type="Proteomes" id="UP000182584"/>
    </source>
</evidence>
<name>A0A1H9NCG3_BUTFI</name>
<keyword evidence="1" id="KW-0812">Transmembrane</keyword>
<dbReference type="EMBL" id="FOGJ01000004">
    <property type="protein sequence ID" value="SER33063.1"/>
    <property type="molecule type" value="Genomic_DNA"/>
</dbReference>
<feature type="transmembrane region" description="Helical" evidence="1">
    <location>
        <begin position="272"/>
        <end position="297"/>
    </location>
</feature>
<keyword evidence="1" id="KW-1133">Transmembrane helix</keyword>
<dbReference type="AlphaFoldDB" id="A0A1H9NCG3"/>
<dbReference type="Proteomes" id="UP000182584">
    <property type="component" value="Unassembled WGS sequence"/>
</dbReference>
<accession>A0A1H9NCG3</accession>
<dbReference type="OrthoDB" id="2067910at2"/>
<protein>
    <submittedName>
        <fullName evidence="2">Uncharacterized protein</fullName>
    </submittedName>
</protein>